<dbReference type="PROSITE" id="PS00905">
    <property type="entry name" value="GTP1_OBG"/>
    <property type="match status" value="1"/>
</dbReference>
<dbReference type="InterPro" id="IPR006074">
    <property type="entry name" value="GTP1-OBG_CS"/>
</dbReference>
<evidence type="ECO:0000256" key="3">
    <source>
        <dbReference type="SAM" id="MobiDB-lite"/>
    </source>
</evidence>
<dbReference type="PRINTS" id="PR00326">
    <property type="entry name" value="GTP1OBG"/>
</dbReference>
<keyword evidence="2" id="KW-0342">GTP-binding</keyword>
<feature type="region of interest" description="Disordered" evidence="3">
    <location>
        <begin position="42"/>
        <end position="101"/>
    </location>
</feature>
<dbReference type="SUPFAM" id="SSF82051">
    <property type="entry name" value="Obg GTP-binding protein N-terminal domain"/>
    <property type="match status" value="2"/>
</dbReference>
<evidence type="ECO:0000256" key="1">
    <source>
        <dbReference type="ARBA" id="ARBA00022741"/>
    </source>
</evidence>
<name>A0ABQ5S756_9CHLO</name>
<evidence type="ECO:0000259" key="4">
    <source>
        <dbReference type="PROSITE" id="PS51710"/>
    </source>
</evidence>
<evidence type="ECO:0000256" key="2">
    <source>
        <dbReference type="ARBA" id="ARBA00023134"/>
    </source>
</evidence>
<dbReference type="InterPro" id="IPR031167">
    <property type="entry name" value="G_OBG"/>
</dbReference>
<dbReference type="Pfam" id="PF01926">
    <property type="entry name" value="MMR_HSR1"/>
    <property type="match status" value="1"/>
</dbReference>
<dbReference type="InterPro" id="IPR006073">
    <property type="entry name" value="GTP-bd"/>
</dbReference>
<dbReference type="Gene3D" id="3.40.50.300">
    <property type="entry name" value="P-loop containing nucleotide triphosphate hydrolases"/>
    <property type="match status" value="1"/>
</dbReference>
<protein>
    <submittedName>
        <fullName evidence="6">Uncharacterized protein</fullName>
    </submittedName>
</protein>
<feature type="compositionally biased region" description="Low complexity" evidence="3">
    <location>
        <begin position="42"/>
        <end position="60"/>
    </location>
</feature>
<evidence type="ECO:0000259" key="5">
    <source>
        <dbReference type="PROSITE" id="PS51883"/>
    </source>
</evidence>
<dbReference type="CDD" id="cd01898">
    <property type="entry name" value="Obg"/>
    <property type="match status" value="1"/>
</dbReference>
<proteinExistence type="predicted"/>
<dbReference type="Gene3D" id="2.70.210.12">
    <property type="entry name" value="GTP1/OBG domain"/>
    <property type="match status" value="1"/>
</dbReference>
<dbReference type="InterPro" id="IPR027417">
    <property type="entry name" value="P-loop_NTPase"/>
</dbReference>
<feature type="region of interest" description="Disordered" evidence="3">
    <location>
        <begin position="584"/>
        <end position="619"/>
    </location>
</feature>
<comment type="caution">
    <text evidence="6">The sequence shown here is derived from an EMBL/GenBank/DDBJ whole genome shotgun (WGS) entry which is preliminary data.</text>
</comment>
<dbReference type="PANTHER" id="PTHR11702">
    <property type="entry name" value="DEVELOPMENTALLY REGULATED GTP-BINDING PROTEIN-RELATED"/>
    <property type="match status" value="1"/>
</dbReference>
<organism evidence="6 7">
    <name type="scientific">Volvox africanus</name>
    <dbReference type="NCBI Taxonomy" id="51714"/>
    <lineage>
        <taxon>Eukaryota</taxon>
        <taxon>Viridiplantae</taxon>
        <taxon>Chlorophyta</taxon>
        <taxon>core chlorophytes</taxon>
        <taxon>Chlorophyceae</taxon>
        <taxon>CS clade</taxon>
        <taxon>Chlamydomonadales</taxon>
        <taxon>Volvocaceae</taxon>
        <taxon>Volvox</taxon>
    </lineage>
</organism>
<sequence>MDTRQLCYTVHRVTSPWVVPSPLTSDRSVRHCGGLGAHLQFNSLGSSNNNSTTRSDSFSTGSRISHITRVAQWSTSRSEPSSAPPLGKRLPVKPDSGAVPEPHKVFDEVVILVKSGRGGNGEVVPAGRGRYVPNHKYKPGGNQPKQIWLPASEPGDGADGGDVVLVCDPAVDSLLHLHLHPAAKGSSSSSGGGGGGGGAKSSGVVAGTFCAPDGANANPNTGSGGPKRNQEIKKARTPALEIPVPPGTVVKRRGTGALLGELLQPGQRLTVVTGGKGGHGVVAPSRQQRQARITRAERDAKSKGVELVDVEDDGWRADSRGAAGQQLTLTLLLRVVADVGLVGFPNAGKSSLLKALTRASPTIAPYPFTTLMPNLGVLSAGGGTNTAVLADLPGLIEGAHKGRGLGRNFLRHLRRTRALLHVVDVSRPDSATDYFAVREELRMYNPDYCARPYVVALNKVDLLQQHQGVAELISTLRATARRQVAEHKAGAYDGPVPREPLAVVPCSAATGDGLKELAEALQRAIGLSYISELDILRPTPDTLAAARSPPNVADAVADGVADSPAVGAALSTAAVAASPAADDVTAAGASPSSSSVPRGAPPPPPPGWDDAGDGDVSTAGRADIFDDAAAELEEGEMERLTARCQELGLMDERGDFLAYGLSPAGSMEAAPYLDLLESVGRGHDPLDEEELPFLDEHPPGGAAPGDGAADDDEWVELSTLDEQTLAAVLSELERGGGGDDETSFDLLRDFRMAPSDQEQHHHHHYRQQQEQAQDDDDNDCDVFKVGVVLSETSKALHHHHHHHQ</sequence>
<accession>A0ABQ5S756</accession>
<keyword evidence="1" id="KW-0547">Nucleotide-binding</keyword>
<keyword evidence="7" id="KW-1185">Reference proteome</keyword>
<feature type="region of interest" description="Disordered" evidence="3">
    <location>
        <begin position="755"/>
        <end position="779"/>
    </location>
</feature>
<dbReference type="Pfam" id="PF01018">
    <property type="entry name" value="GTP1_OBG"/>
    <property type="match status" value="1"/>
</dbReference>
<dbReference type="SUPFAM" id="SSF52540">
    <property type="entry name" value="P-loop containing nucleoside triphosphate hydrolases"/>
    <property type="match status" value="1"/>
</dbReference>
<dbReference type="InterPro" id="IPR045086">
    <property type="entry name" value="OBG_GTPase"/>
</dbReference>
<feature type="compositionally biased region" description="Gly residues" evidence="3">
    <location>
        <begin position="190"/>
        <end position="200"/>
    </location>
</feature>
<dbReference type="PANTHER" id="PTHR11702:SF39">
    <property type="entry name" value="GTP-BINDING PROTEIN OBGC2-RELATED"/>
    <property type="match status" value="1"/>
</dbReference>
<feature type="region of interest" description="Disordered" evidence="3">
    <location>
        <begin position="680"/>
        <end position="710"/>
    </location>
</feature>
<feature type="compositionally biased region" description="Polar residues" evidence="3">
    <location>
        <begin position="61"/>
        <end position="81"/>
    </location>
</feature>
<dbReference type="InterPro" id="IPR036726">
    <property type="entry name" value="GTP1_OBG_dom_sf"/>
</dbReference>
<gene>
    <name evidence="6" type="ORF">VaNZ11_008876</name>
</gene>
<evidence type="ECO:0000313" key="7">
    <source>
        <dbReference type="Proteomes" id="UP001165090"/>
    </source>
</evidence>
<feature type="domain" description="OBG-type G" evidence="4">
    <location>
        <begin position="337"/>
        <end position="526"/>
    </location>
</feature>
<feature type="non-terminal residue" evidence="6">
    <location>
        <position position="804"/>
    </location>
</feature>
<feature type="compositionally biased region" description="Low complexity" evidence="3">
    <location>
        <begin position="584"/>
        <end position="598"/>
    </location>
</feature>
<dbReference type="PROSITE" id="PS51710">
    <property type="entry name" value="G_OBG"/>
    <property type="match status" value="1"/>
</dbReference>
<evidence type="ECO:0000313" key="6">
    <source>
        <dbReference type="EMBL" id="GLI65333.1"/>
    </source>
</evidence>
<feature type="region of interest" description="Disordered" evidence="3">
    <location>
        <begin position="182"/>
        <end position="201"/>
    </location>
</feature>
<dbReference type="EMBL" id="BSDZ01000023">
    <property type="protein sequence ID" value="GLI65333.1"/>
    <property type="molecule type" value="Genomic_DNA"/>
</dbReference>
<feature type="domain" description="Obg" evidence="5">
    <location>
        <begin position="103"/>
        <end position="336"/>
    </location>
</feature>
<dbReference type="Proteomes" id="UP001165090">
    <property type="component" value="Unassembled WGS sequence"/>
</dbReference>
<dbReference type="PROSITE" id="PS51883">
    <property type="entry name" value="OBG"/>
    <property type="match status" value="1"/>
</dbReference>
<dbReference type="InterPro" id="IPR006169">
    <property type="entry name" value="GTP1_OBG_dom"/>
</dbReference>
<reference evidence="6 7" key="1">
    <citation type="journal article" date="2023" name="IScience">
        <title>Expanded male sex-determining region conserved during the evolution of homothallism in the green alga Volvox.</title>
        <authorList>
            <person name="Yamamoto K."/>
            <person name="Matsuzaki R."/>
            <person name="Mahakham W."/>
            <person name="Heman W."/>
            <person name="Sekimoto H."/>
            <person name="Kawachi M."/>
            <person name="Minakuchi Y."/>
            <person name="Toyoda A."/>
            <person name="Nozaki H."/>
        </authorList>
    </citation>
    <scope>NUCLEOTIDE SEQUENCE [LARGE SCALE GENOMIC DNA]</scope>
    <source>
        <strain evidence="6 7">NIES-4468</strain>
    </source>
</reference>